<dbReference type="PROSITE" id="PS50878">
    <property type="entry name" value="RT_POL"/>
    <property type="match status" value="1"/>
</dbReference>
<evidence type="ECO:0000313" key="2">
    <source>
        <dbReference type="Proteomes" id="UP001152795"/>
    </source>
</evidence>
<dbReference type="Gene3D" id="3.60.10.10">
    <property type="entry name" value="Endonuclease/exonuclease/phosphatase"/>
    <property type="match status" value="1"/>
</dbReference>
<organism evidence="1 2">
    <name type="scientific">Paramuricea clavata</name>
    <name type="common">Red gorgonian</name>
    <name type="synonym">Violescent sea-whip</name>
    <dbReference type="NCBI Taxonomy" id="317549"/>
    <lineage>
        <taxon>Eukaryota</taxon>
        <taxon>Metazoa</taxon>
        <taxon>Cnidaria</taxon>
        <taxon>Anthozoa</taxon>
        <taxon>Octocorallia</taxon>
        <taxon>Malacalcyonacea</taxon>
        <taxon>Plexauridae</taxon>
        <taxon>Paramuricea</taxon>
    </lineage>
</organism>
<dbReference type="Proteomes" id="UP001152795">
    <property type="component" value="Unassembled WGS sequence"/>
</dbReference>
<comment type="caution">
    <text evidence="1">The sequence shown here is derived from an EMBL/GenBank/DDBJ whole genome shotgun (WGS) entry which is preliminary data.</text>
</comment>
<feature type="non-terminal residue" evidence="1">
    <location>
        <position position="568"/>
    </location>
</feature>
<dbReference type="Pfam" id="PF14529">
    <property type="entry name" value="Exo_endo_phos_2"/>
    <property type="match status" value="1"/>
</dbReference>
<dbReference type="EMBL" id="CACRXK020012072">
    <property type="protein sequence ID" value="CAB4022643.1"/>
    <property type="molecule type" value="Genomic_DNA"/>
</dbReference>
<dbReference type="PANTHER" id="PTHR33395">
    <property type="entry name" value="TRANSCRIPTASE, PUTATIVE-RELATED-RELATED"/>
    <property type="match status" value="1"/>
</dbReference>
<proteinExistence type="predicted"/>
<dbReference type="CDD" id="cd01650">
    <property type="entry name" value="RT_nLTR_like"/>
    <property type="match status" value="1"/>
</dbReference>
<dbReference type="Pfam" id="PF00078">
    <property type="entry name" value="RVT_1"/>
    <property type="match status" value="1"/>
</dbReference>
<evidence type="ECO:0000313" key="1">
    <source>
        <dbReference type="EMBL" id="CAB4022643.1"/>
    </source>
</evidence>
<dbReference type="InterPro" id="IPR000477">
    <property type="entry name" value="RT_dom"/>
</dbReference>
<accession>A0A7D9J621</accession>
<protein>
    <submittedName>
        <fullName evidence="1">Uncharacterized protein</fullName>
    </submittedName>
</protein>
<dbReference type="GO" id="GO:0003824">
    <property type="term" value="F:catalytic activity"/>
    <property type="evidence" value="ECO:0007669"/>
    <property type="project" value="InterPro"/>
</dbReference>
<dbReference type="SUPFAM" id="SSF56219">
    <property type="entry name" value="DNase I-like"/>
    <property type="match status" value="1"/>
</dbReference>
<gene>
    <name evidence="1" type="ORF">PACLA_8A060231</name>
</gene>
<dbReference type="InterPro" id="IPR043502">
    <property type="entry name" value="DNA/RNA_pol_sf"/>
</dbReference>
<dbReference type="SUPFAM" id="SSF56672">
    <property type="entry name" value="DNA/RNA polymerases"/>
    <property type="match status" value="1"/>
</dbReference>
<keyword evidence="2" id="KW-1185">Reference proteome</keyword>
<reference evidence="1" key="1">
    <citation type="submission" date="2020-04" db="EMBL/GenBank/DDBJ databases">
        <authorList>
            <person name="Alioto T."/>
            <person name="Alioto T."/>
            <person name="Gomez Garrido J."/>
        </authorList>
    </citation>
    <scope>NUCLEOTIDE SEQUENCE</scope>
    <source>
        <strain evidence="1">A484AB</strain>
    </source>
</reference>
<dbReference type="InterPro" id="IPR005135">
    <property type="entry name" value="Endo/exonuclease/phosphatase"/>
</dbReference>
<dbReference type="InterPro" id="IPR036691">
    <property type="entry name" value="Endo/exonu/phosph_ase_sf"/>
</dbReference>
<feature type="non-terminal residue" evidence="1">
    <location>
        <position position="1"/>
    </location>
</feature>
<name>A0A7D9J621_PARCT</name>
<sequence length="568" mass="64523">NKVADLAATINEHKPDVVLGNESWLTPDIANSEIFPNDYNVFRKDRPDGYGGVFQATKKDLIVTQRLELDTDCEIVWTQCQLADKKAKSILLGSFYCPNAHDIKSLHELDNSVSALGDKLHQHNVVLAGNFNAPNILWENQQITRNIFTSALLLEIVDKHDLCQLVREPTRKQIQTQNILDLVLANNRNNISDIEVIPGISDHDIVRFSINSRCRRKPNVKRKVYIRKKADSDRIRKELQAFTENFDKACEGKSLNDKWDEFELTMRHIIDNCVPHKTTSSRHNLPWFTRSLRRQTRGKQRLYNKAKKSGNESHRAILENPNENINPPIISARGVVAQLSALKPDKAPGPDEIPPWFMKEYANETAPTLTKIFQESIDIGVVPKKWKNANHGFRAKRSTVTQLIGTIHDISSAINNDSTVHVVILDFEKAFDKVQHQRLLRKLQSYGIQGPPNNWLESFLTDRYQTVVCEGEAAKPTSVTSGVPQGTVLGPLLFLSYINDLPKALNSSVRLFVDDALLYGLISGSSNSDELQDDLSKLDTWQEKWQMKFNPGKCKSWSKSTRKLFTKQ</sequence>
<dbReference type="AlphaFoldDB" id="A0A7D9J621"/>
<dbReference type="OrthoDB" id="5985347at2759"/>
<dbReference type="PANTHER" id="PTHR33395:SF22">
    <property type="entry name" value="REVERSE TRANSCRIPTASE DOMAIN-CONTAINING PROTEIN"/>
    <property type="match status" value="1"/>
</dbReference>